<reference evidence="2" key="1">
    <citation type="submission" date="2023-06" db="EMBL/GenBank/DDBJ databases">
        <title>Genome-scale phylogeny and comparative genomics of the fungal order Sordariales.</title>
        <authorList>
            <consortium name="Lawrence Berkeley National Laboratory"/>
            <person name="Hensen N."/>
            <person name="Bonometti L."/>
            <person name="Westerberg I."/>
            <person name="Brannstrom I.O."/>
            <person name="Guillou S."/>
            <person name="Cros-Aarteil S."/>
            <person name="Calhoun S."/>
            <person name="Haridas S."/>
            <person name="Kuo A."/>
            <person name="Mondo S."/>
            <person name="Pangilinan J."/>
            <person name="Riley R."/>
            <person name="Labutti K."/>
            <person name="Andreopoulos B."/>
            <person name="Lipzen A."/>
            <person name="Chen C."/>
            <person name="Yanf M."/>
            <person name="Daum C."/>
            <person name="Ng V."/>
            <person name="Clum A."/>
            <person name="Steindorff A."/>
            <person name="Ohm R."/>
            <person name="Martin F."/>
            <person name="Silar P."/>
            <person name="Natvig D."/>
            <person name="Lalanne C."/>
            <person name="Gautier V."/>
            <person name="Ament-Velasquez S.L."/>
            <person name="Kruys A."/>
            <person name="Hutchinson M.I."/>
            <person name="Powell A.J."/>
            <person name="Barry K."/>
            <person name="Miller A.N."/>
            <person name="Grigoriev I.V."/>
            <person name="Debuchy R."/>
            <person name="Gladieux P."/>
            <person name="Thoren M.H."/>
            <person name="Johannesson H."/>
        </authorList>
    </citation>
    <scope>NUCLEOTIDE SEQUENCE</scope>
    <source>
        <strain evidence="2">CBS 307.81</strain>
    </source>
</reference>
<accession>A0AA39ZI89</accession>
<keyword evidence="3" id="KW-1185">Reference proteome</keyword>
<name>A0AA39ZI89_9PEZI</name>
<protein>
    <submittedName>
        <fullName evidence="2">Uncharacterized protein</fullName>
    </submittedName>
</protein>
<gene>
    <name evidence="2" type="ORF">QBC41DRAFT_363165</name>
</gene>
<dbReference type="EMBL" id="JAULSY010000020">
    <property type="protein sequence ID" value="KAK0671534.1"/>
    <property type="molecule type" value="Genomic_DNA"/>
</dbReference>
<dbReference type="AlphaFoldDB" id="A0AA39ZI89"/>
<comment type="caution">
    <text evidence="2">The sequence shown here is derived from an EMBL/GenBank/DDBJ whole genome shotgun (WGS) entry which is preliminary data.</text>
</comment>
<feature type="transmembrane region" description="Helical" evidence="1">
    <location>
        <begin position="485"/>
        <end position="506"/>
    </location>
</feature>
<keyword evidence="1" id="KW-0812">Transmembrane</keyword>
<proteinExistence type="predicted"/>
<feature type="transmembrane region" description="Helical" evidence="1">
    <location>
        <begin position="27"/>
        <end position="47"/>
    </location>
</feature>
<dbReference type="Proteomes" id="UP001174997">
    <property type="component" value="Unassembled WGS sequence"/>
</dbReference>
<evidence type="ECO:0000313" key="2">
    <source>
        <dbReference type="EMBL" id="KAK0671534.1"/>
    </source>
</evidence>
<feature type="transmembrane region" description="Helical" evidence="1">
    <location>
        <begin position="67"/>
        <end position="86"/>
    </location>
</feature>
<keyword evidence="1" id="KW-0472">Membrane</keyword>
<organism evidence="2 3">
    <name type="scientific">Cercophora samala</name>
    <dbReference type="NCBI Taxonomy" id="330535"/>
    <lineage>
        <taxon>Eukaryota</taxon>
        <taxon>Fungi</taxon>
        <taxon>Dikarya</taxon>
        <taxon>Ascomycota</taxon>
        <taxon>Pezizomycotina</taxon>
        <taxon>Sordariomycetes</taxon>
        <taxon>Sordariomycetidae</taxon>
        <taxon>Sordariales</taxon>
        <taxon>Lasiosphaeriaceae</taxon>
        <taxon>Cercophora</taxon>
    </lineage>
</organism>
<sequence length="581" mass="64513">MFHLFVLFYTTMTGITSPNSRRYVRQVGIVSLESLLLGSVILFFVAANTPWSWAHPMTFKIGSHLPVQFWLAVLGVGFSLLAFGLAESYVHVFDVWCTWKADSESGLDYARYLNTQPRAPVVVGLRGFRQFVLVRYFVVLLGIAGSIGYKFAIVQITDMSLELDEAVVTVNLPSTEPINLTTGATSAWLRDGPTALPHQAFLHYSTLDGFHPNISADAKDLVQLPQAIFMPGEGVCSGTFHKFDEGSLTTLELVMVTNWELNQEDSDAFIELVPGGWTRIARRAAGWIEESSEGLVIDYRHEQNGTLNIRWAEIPKWADEERGTFITRQLIARSIRYRIGLALAEVSRVVAATGCAELKEVWPVESLISTIPLGPPPMQNEQLLNTLLKDPKVSIVDGVGLIVRNSMAIWGHHKGNTGRYTKKHGRPGDVYLLSNVTLPRDFGNPRVAQTYSWMFLPHGQDDAVRYPYYNGTSVQNAGVGSYSQAAVIFVLLGVIGCSLIVLRLYLGPAGITSWMGQHVYLALEGKIQRDGAEILACDHRVAQDLGTVRIEKRSRRVDEDGRKAADIVEPKNYYGLWINGL</sequence>
<evidence type="ECO:0000313" key="3">
    <source>
        <dbReference type="Proteomes" id="UP001174997"/>
    </source>
</evidence>
<keyword evidence="1" id="KW-1133">Transmembrane helix</keyword>
<feature type="transmembrane region" description="Helical" evidence="1">
    <location>
        <begin position="133"/>
        <end position="152"/>
    </location>
</feature>
<evidence type="ECO:0000256" key="1">
    <source>
        <dbReference type="SAM" id="Phobius"/>
    </source>
</evidence>